<dbReference type="GO" id="GO:0040029">
    <property type="term" value="P:epigenetic regulation of gene expression"/>
    <property type="evidence" value="ECO:0007669"/>
    <property type="project" value="InterPro"/>
</dbReference>
<dbReference type="GO" id="GO:0072423">
    <property type="term" value="P:response to DNA damage checkpoint signaling"/>
    <property type="evidence" value="ECO:0007669"/>
    <property type="project" value="InterPro"/>
</dbReference>
<accession>A0A2I0AEG4</accession>
<evidence type="ECO:0000313" key="2">
    <source>
        <dbReference type="Proteomes" id="UP000236161"/>
    </source>
</evidence>
<dbReference type="STRING" id="1088818.A0A2I0AEG4"/>
<gene>
    <name evidence="1" type="ORF">AXF42_Ash011424</name>
</gene>
<proteinExistence type="predicted"/>
<sequence length="158" mass="17914">MIDDGRFRVCSIRASVHLALARPKKSKIEETKIVQFLFNVSGEDMGREDEEIRAAKLSYKEVARDRNHEEEAWWANVLGDLLKRRGEYVEALTGSIMRSCHETGLQTFPVLHFEKMMISGSSVGQDKCWRGFGFFRRLGCSTGGIRGGLQVTVIMKDV</sequence>
<dbReference type="Proteomes" id="UP000236161">
    <property type="component" value="Unassembled WGS sequence"/>
</dbReference>
<dbReference type="GO" id="GO:0005634">
    <property type="term" value="C:nucleus"/>
    <property type="evidence" value="ECO:0007669"/>
    <property type="project" value="InterPro"/>
</dbReference>
<protein>
    <submittedName>
        <fullName evidence="1">Uncharacterized protein</fullName>
    </submittedName>
</protein>
<dbReference type="OrthoDB" id="786838at2759"/>
<organism evidence="1 2">
    <name type="scientific">Apostasia shenzhenica</name>
    <dbReference type="NCBI Taxonomy" id="1088818"/>
    <lineage>
        <taxon>Eukaryota</taxon>
        <taxon>Viridiplantae</taxon>
        <taxon>Streptophyta</taxon>
        <taxon>Embryophyta</taxon>
        <taxon>Tracheophyta</taxon>
        <taxon>Spermatophyta</taxon>
        <taxon>Magnoliopsida</taxon>
        <taxon>Liliopsida</taxon>
        <taxon>Asparagales</taxon>
        <taxon>Orchidaceae</taxon>
        <taxon>Apostasioideae</taxon>
        <taxon>Apostasia</taxon>
    </lineage>
</organism>
<dbReference type="PANTHER" id="PTHR47684:SF1">
    <property type="entry name" value="PROTEIN TONSOKU"/>
    <property type="match status" value="1"/>
</dbReference>
<dbReference type="PANTHER" id="PTHR47684">
    <property type="entry name" value="PROTEIN TONSOKU"/>
    <property type="match status" value="1"/>
</dbReference>
<reference evidence="1 2" key="1">
    <citation type="journal article" date="2017" name="Nature">
        <title>The Apostasia genome and the evolution of orchids.</title>
        <authorList>
            <person name="Zhang G.Q."/>
            <person name="Liu K.W."/>
            <person name="Li Z."/>
            <person name="Lohaus R."/>
            <person name="Hsiao Y.Y."/>
            <person name="Niu S.C."/>
            <person name="Wang J.Y."/>
            <person name="Lin Y.C."/>
            <person name="Xu Q."/>
            <person name="Chen L.J."/>
            <person name="Yoshida K."/>
            <person name="Fujiwara S."/>
            <person name="Wang Z.W."/>
            <person name="Zhang Y.Q."/>
            <person name="Mitsuda N."/>
            <person name="Wang M."/>
            <person name="Liu G.H."/>
            <person name="Pecoraro L."/>
            <person name="Huang H.X."/>
            <person name="Xiao X.J."/>
            <person name="Lin M."/>
            <person name="Wu X.Y."/>
            <person name="Wu W.L."/>
            <person name="Chen Y.Y."/>
            <person name="Chang S.B."/>
            <person name="Sakamoto S."/>
            <person name="Ohme-Takagi M."/>
            <person name="Yagi M."/>
            <person name="Zeng S.J."/>
            <person name="Shen C.Y."/>
            <person name="Yeh C.M."/>
            <person name="Luo Y.B."/>
            <person name="Tsai W.C."/>
            <person name="Van de Peer Y."/>
            <person name="Liu Z.J."/>
        </authorList>
    </citation>
    <scope>NUCLEOTIDE SEQUENCE [LARGE SCALE GENOMIC DNA]</scope>
    <source>
        <strain evidence="2">cv. Shenzhen</strain>
        <tissue evidence="1">Stem</tissue>
    </source>
</reference>
<dbReference type="AlphaFoldDB" id="A0A2I0AEG4"/>
<dbReference type="GO" id="GO:0009933">
    <property type="term" value="P:meristem structural organization"/>
    <property type="evidence" value="ECO:0007669"/>
    <property type="project" value="InterPro"/>
</dbReference>
<keyword evidence="2" id="KW-1185">Reference proteome</keyword>
<dbReference type="EMBL" id="KZ451988">
    <property type="protein sequence ID" value="PKA53944.1"/>
    <property type="molecule type" value="Genomic_DNA"/>
</dbReference>
<evidence type="ECO:0000313" key="1">
    <source>
        <dbReference type="EMBL" id="PKA53944.1"/>
    </source>
</evidence>
<name>A0A2I0AEG4_9ASPA</name>
<dbReference type="InterPro" id="IPR044227">
    <property type="entry name" value="TONSOKU"/>
</dbReference>